<evidence type="ECO:0000313" key="1">
    <source>
        <dbReference type="EMBL" id="KAF2846684.1"/>
    </source>
</evidence>
<organism evidence="1 2">
    <name type="scientific">Plenodomus tracheiphilus IPT5</name>
    <dbReference type="NCBI Taxonomy" id="1408161"/>
    <lineage>
        <taxon>Eukaryota</taxon>
        <taxon>Fungi</taxon>
        <taxon>Dikarya</taxon>
        <taxon>Ascomycota</taxon>
        <taxon>Pezizomycotina</taxon>
        <taxon>Dothideomycetes</taxon>
        <taxon>Pleosporomycetidae</taxon>
        <taxon>Pleosporales</taxon>
        <taxon>Pleosporineae</taxon>
        <taxon>Leptosphaeriaceae</taxon>
        <taxon>Plenodomus</taxon>
    </lineage>
</organism>
<dbReference type="AlphaFoldDB" id="A0A6A7AV68"/>
<dbReference type="Proteomes" id="UP000799423">
    <property type="component" value="Unassembled WGS sequence"/>
</dbReference>
<keyword evidence="2" id="KW-1185">Reference proteome</keyword>
<dbReference type="EMBL" id="MU006332">
    <property type="protein sequence ID" value="KAF2846684.1"/>
    <property type="molecule type" value="Genomic_DNA"/>
</dbReference>
<protein>
    <submittedName>
        <fullName evidence="1">Uncharacterized protein</fullName>
    </submittedName>
</protein>
<proteinExistence type="predicted"/>
<name>A0A6A7AV68_9PLEO</name>
<reference evidence="1" key="1">
    <citation type="submission" date="2020-01" db="EMBL/GenBank/DDBJ databases">
        <authorList>
            <consortium name="DOE Joint Genome Institute"/>
            <person name="Haridas S."/>
            <person name="Albert R."/>
            <person name="Binder M."/>
            <person name="Bloem J."/>
            <person name="Labutti K."/>
            <person name="Salamov A."/>
            <person name="Andreopoulos B."/>
            <person name="Baker S.E."/>
            <person name="Barry K."/>
            <person name="Bills G."/>
            <person name="Bluhm B.H."/>
            <person name="Cannon C."/>
            <person name="Castanera R."/>
            <person name="Culley D.E."/>
            <person name="Daum C."/>
            <person name="Ezra D."/>
            <person name="Gonzalez J.B."/>
            <person name="Henrissat B."/>
            <person name="Kuo A."/>
            <person name="Liang C."/>
            <person name="Lipzen A."/>
            <person name="Lutzoni F."/>
            <person name="Magnuson J."/>
            <person name="Mondo S."/>
            <person name="Nolan M."/>
            <person name="Ohm R."/>
            <person name="Pangilinan J."/>
            <person name="Park H.-J."/>
            <person name="Ramirez L."/>
            <person name="Alfaro M."/>
            <person name="Sun H."/>
            <person name="Tritt A."/>
            <person name="Yoshinaga Y."/>
            <person name="Zwiers L.-H."/>
            <person name="Turgeon B.G."/>
            <person name="Goodwin S.B."/>
            <person name="Spatafora J.W."/>
            <person name="Crous P.W."/>
            <person name="Grigoriev I.V."/>
        </authorList>
    </citation>
    <scope>NUCLEOTIDE SEQUENCE</scope>
    <source>
        <strain evidence="1">IPT5</strain>
    </source>
</reference>
<sequence length="169" mass="18829">MVTGNNDGTGNMSTITSAANLTIKMALSILAKPKSKKSPKYRAVKRADGVVIERPQYQPHNVPAKPDFKFEKKLLFLDNPAQVPSQKKRYIESIEADLLGLGAHTAECGSEEYEQPVHCGGEGYQNVNAIQSDDFERLRTDRNVCVHMSPMDHFLNDTGPWSEILRRNG</sequence>
<accession>A0A6A7AV68</accession>
<evidence type="ECO:0000313" key="2">
    <source>
        <dbReference type="Proteomes" id="UP000799423"/>
    </source>
</evidence>
<dbReference type="OrthoDB" id="3692283at2759"/>
<gene>
    <name evidence="1" type="ORF">T440DRAFT_471580</name>
</gene>